<sequence>MNFVRHLRMLGPASLAALIGGGSVLIFVSLNTPWTTRADKNAKAFQFQYGSELSIQGWLAILGVGFGCISYGLNEAYVHFFDAWCSRLARREEGLNYGRYLNSQARAPVVYGMRGFPVLVTTRYDREDTWQREKFRPGSQNSNSKTDIAMVAVADCTLPAGTKIITWELAMMASVKEDNGAFKMDANHTGWARTEASHRSWQAADNFTASRQTIVDYRVNDEKLQIQWALEGPWTKASSPDSSRSGPVARRLTYSFTKILANVTRIATAEGCFVSQVEFAKMVEDKPKTKDHNKTIAHLKPWVAAFLSDENTSRAEGIAAIVRILMTRPASP</sequence>
<dbReference type="AlphaFoldDB" id="A0A428PAR8"/>
<dbReference type="EMBL" id="NKCI01000169">
    <property type="protein sequence ID" value="RSL50079.1"/>
    <property type="molecule type" value="Genomic_DNA"/>
</dbReference>
<name>A0A428PAR8_9HYPO</name>
<protein>
    <submittedName>
        <fullName evidence="1">Uncharacterized protein</fullName>
    </submittedName>
</protein>
<proteinExistence type="predicted"/>
<reference evidence="1 2" key="1">
    <citation type="submission" date="2017-06" db="EMBL/GenBank/DDBJ databases">
        <title>Comparative genomic analysis of Ambrosia Fusariam Clade fungi.</title>
        <authorList>
            <person name="Stajich J.E."/>
            <person name="Carrillo J."/>
            <person name="Kijimoto T."/>
            <person name="Eskalen A."/>
            <person name="O'Donnell K."/>
            <person name="Kasson M."/>
        </authorList>
    </citation>
    <scope>NUCLEOTIDE SEQUENCE [LARGE SCALE GENOMIC DNA]</scope>
    <source>
        <strain evidence="1 2">NRRL62584</strain>
    </source>
</reference>
<organism evidence="1 2">
    <name type="scientific">Fusarium duplospermum</name>
    <dbReference type="NCBI Taxonomy" id="1325734"/>
    <lineage>
        <taxon>Eukaryota</taxon>
        <taxon>Fungi</taxon>
        <taxon>Dikarya</taxon>
        <taxon>Ascomycota</taxon>
        <taxon>Pezizomycotina</taxon>
        <taxon>Sordariomycetes</taxon>
        <taxon>Hypocreomycetidae</taxon>
        <taxon>Hypocreales</taxon>
        <taxon>Nectriaceae</taxon>
        <taxon>Fusarium</taxon>
        <taxon>Fusarium solani species complex</taxon>
    </lineage>
</organism>
<gene>
    <name evidence="1" type="ORF">CEP54_012122</name>
</gene>
<comment type="caution">
    <text evidence="1">The sequence shown here is derived from an EMBL/GenBank/DDBJ whole genome shotgun (WGS) entry which is preliminary data.</text>
</comment>
<accession>A0A428PAR8</accession>
<evidence type="ECO:0000313" key="1">
    <source>
        <dbReference type="EMBL" id="RSL50079.1"/>
    </source>
</evidence>
<dbReference type="OrthoDB" id="9909019at2759"/>
<evidence type="ECO:0000313" key="2">
    <source>
        <dbReference type="Proteomes" id="UP000288168"/>
    </source>
</evidence>
<keyword evidence="2" id="KW-1185">Reference proteome</keyword>
<dbReference type="Proteomes" id="UP000288168">
    <property type="component" value="Unassembled WGS sequence"/>
</dbReference>